<keyword evidence="3" id="KW-1185">Reference proteome</keyword>
<dbReference type="RefSeq" id="WP_166274049.1">
    <property type="nucleotide sequence ID" value="NZ_JAAFGS010000003.1"/>
</dbReference>
<dbReference type="InterPro" id="IPR021247">
    <property type="entry name" value="DUF2785"/>
</dbReference>
<dbReference type="EMBL" id="JAAFGS010000003">
    <property type="protein sequence ID" value="NGZ75629.1"/>
    <property type="molecule type" value="Genomic_DNA"/>
</dbReference>
<feature type="domain" description="DinB-like" evidence="1">
    <location>
        <begin position="32"/>
        <end position="168"/>
    </location>
</feature>
<dbReference type="Gene3D" id="1.20.120.450">
    <property type="entry name" value="dinb family like domain"/>
    <property type="match status" value="1"/>
</dbReference>
<evidence type="ECO:0000313" key="2">
    <source>
        <dbReference type="EMBL" id="NGZ75629.1"/>
    </source>
</evidence>
<proteinExistence type="predicted"/>
<dbReference type="InterPro" id="IPR024775">
    <property type="entry name" value="DinB-like"/>
</dbReference>
<reference evidence="2 3" key="1">
    <citation type="submission" date="2020-01" db="EMBL/GenBank/DDBJ databases">
        <title>Polyphasic characterisation and genomic insights into a novel alkali tolerant bacterium VR-M41.</title>
        <authorList>
            <person name="Vemuluri V.R."/>
        </authorList>
    </citation>
    <scope>NUCLEOTIDE SEQUENCE [LARGE SCALE GENOMIC DNA]</scope>
    <source>
        <strain evidence="2 3">VR-M41</strain>
    </source>
</reference>
<name>A0ABX0F7Z9_9BACL</name>
<evidence type="ECO:0000259" key="1">
    <source>
        <dbReference type="Pfam" id="PF12867"/>
    </source>
</evidence>
<evidence type="ECO:0000313" key="3">
    <source>
        <dbReference type="Proteomes" id="UP000800303"/>
    </source>
</evidence>
<sequence>MNANERKAVSAYDFTVDSALTPAVGMLYAMIEYNLRRLERLAGGMSAEQLDFLPDGGSNSAAQLLRHLAVTELYWVYRLQSLPYPPEALAEFGPMYDESGRLPAVSGRSAAELLGECRAVHERLHRVCLGLSDEDLQRQVPYEKGASATVRWGIWHVGDHCRHHYAQIAALKKAAKEAGIAGMPVRADAAERDNLQAALREIRRSGRLPEPERLGELAAAMLEHIGDPDPELRDELIYGSFSDWIGAGVFKAEQLRSLMNTALDERHVGYGIGENGTDTVFVRSFSMLLLPLILSADREQAFLTEKEWRIMFRTVLRALDEERDLRGYESQGGRGWAHAAAHAADALEDLGRSKLAGPSERLEMLEAVRRRLLTADRVFVHDEDDRLAAAAETVLTCGNVEEQDFADWLERFGEAPGPEAKPFAGEGRVNARLFLQRLHVRLLEHRSQAGRAESIRIRASRLLMG</sequence>
<dbReference type="Pfam" id="PF12867">
    <property type="entry name" value="DinB_2"/>
    <property type="match status" value="1"/>
</dbReference>
<organism evidence="2 3">
    <name type="scientific">Saccharibacillus alkalitolerans</name>
    <dbReference type="NCBI Taxonomy" id="2705290"/>
    <lineage>
        <taxon>Bacteria</taxon>
        <taxon>Bacillati</taxon>
        <taxon>Bacillota</taxon>
        <taxon>Bacilli</taxon>
        <taxon>Bacillales</taxon>
        <taxon>Paenibacillaceae</taxon>
        <taxon>Saccharibacillus</taxon>
    </lineage>
</organism>
<dbReference type="SUPFAM" id="SSF109854">
    <property type="entry name" value="DinB/YfiT-like putative metalloenzymes"/>
    <property type="match status" value="1"/>
</dbReference>
<dbReference type="Proteomes" id="UP000800303">
    <property type="component" value="Unassembled WGS sequence"/>
</dbReference>
<protein>
    <submittedName>
        <fullName evidence="2">DUF2785 domain-containing protein</fullName>
    </submittedName>
</protein>
<gene>
    <name evidence="2" type="ORF">GYN08_09860</name>
</gene>
<dbReference type="InterPro" id="IPR034660">
    <property type="entry name" value="DinB/YfiT-like"/>
</dbReference>
<dbReference type="Pfam" id="PF10978">
    <property type="entry name" value="DUF2785"/>
    <property type="match status" value="1"/>
</dbReference>
<accession>A0ABX0F7Z9</accession>
<comment type="caution">
    <text evidence="2">The sequence shown here is derived from an EMBL/GenBank/DDBJ whole genome shotgun (WGS) entry which is preliminary data.</text>
</comment>